<feature type="region of interest" description="Disordered" evidence="1">
    <location>
        <begin position="49"/>
        <end position="68"/>
    </location>
</feature>
<reference evidence="2" key="1">
    <citation type="submission" date="2021-06" db="EMBL/GenBank/DDBJ databases">
        <title>Parelaphostrongylus tenuis whole genome reference sequence.</title>
        <authorList>
            <person name="Garwood T.J."/>
            <person name="Larsen P.A."/>
            <person name="Fountain-Jones N.M."/>
            <person name="Garbe J.R."/>
            <person name="Macchietto M.G."/>
            <person name="Kania S.A."/>
            <person name="Gerhold R.W."/>
            <person name="Richards J.E."/>
            <person name="Wolf T.M."/>
        </authorList>
    </citation>
    <scope>NUCLEOTIDE SEQUENCE</scope>
    <source>
        <strain evidence="2">MNPRO001-30</strain>
        <tissue evidence="2">Meninges</tissue>
    </source>
</reference>
<name>A0AAD5R031_PARTN</name>
<protein>
    <submittedName>
        <fullName evidence="2">Uncharacterized protein</fullName>
    </submittedName>
</protein>
<organism evidence="2 3">
    <name type="scientific">Parelaphostrongylus tenuis</name>
    <name type="common">Meningeal worm</name>
    <dbReference type="NCBI Taxonomy" id="148309"/>
    <lineage>
        <taxon>Eukaryota</taxon>
        <taxon>Metazoa</taxon>
        <taxon>Ecdysozoa</taxon>
        <taxon>Nematoda</taxon>
        <taxon>Chromadorea</taxon>
        <taxon>Rhabditida</taxon>
        <taxon>Rhabditina</taxon>
        <taxon>Rhabditomorpha</taxon>
        <taxon>Strongyloidea</taxon>
        <taxon>Metastrongylidae</taxon>
        <taxon>Parelaphostrongylus</taxon>
    </lineage>
</organism>
<gene>
    <name evidence="2" type="ORF">KIN20_027829</name>
</gene>
<dbReference type="EMBL" id="JAHQIW010005744">
    <property type="protein sequence ID" value="KAJ1367002.1"/>
    <property type="molecule type" value="Genomic_DNA"/>
</dbReference>
<keyword evidence="3" id="KW-1185">Reference proteome</keyword>
<evidence type="ECO:0000313" key="2">
    <source>
        <dbReference type="EMBL" id="KAJ1367002.1"/>
    </source>
</evidence>
<evidence type="ECO:0000256" key="1">
    <source>
        <dbReference type="SAM" id="MobiDB-lite"/>
    </source>
</evidence>
<accession>A0AAD5R031</accession>
<comment type="caution">
    <text evidence="2">The sequence shown here is derived from an EMBL/GenBank/DDBJ whole genome shotgun (WGS) entry which is preliminary data.</text>
</comment>
<dbReference type="AlphaFoldDB" id="A0AAD5R031"/>
<dbReference type="Proteomes" id="UP001196413">
    <property type="component" value="Unassembled WGS sequence"/>
</dbReference>
<proteinExistence type="predicted"/>
<sequence>MDNAEDNKAINANFYGEQLRMLALSVREKSAKPVNVELFQDRAHAHSVKSTRHILKKTGLDHGTTPTA</sequence>
<evidence type="ECO:0000313" key="3">
    <source>
        <dbReference type="Proteomes" id="UP001196413"/>
    </source>
</evidence>